<gene>
    <name evidence="7" type="ORF">SU32_04020</name>
</gene>
<dbReference type="EMBL" id="JXMU01000003">
    <property type="protein sequence ID" value="KPB02464.1"/>
    <property type="molecule type" value="Genomic_DNA"/>
</dbReference>
<reference evidence="7 8" key="1">
    <citation type="submission" date="2015-01" db="EMBL/GenBank/DDBJ databases">
        <title>Ahrensia donghaiensis sp. nov., a novel dimethylsulphoniopropionate-cleavage bacterium isolated from seawater and emended descriptions of the genus Ahrensia and Ahrensia kielensis.</title>
        <authorList>
            <person name="Liu J."/>
        </authorList>
    </citation>
    <scope>NUCLEOTIDE SEQUENCE [LARGE SCALE GENOMIC DNA]</scope>
    <source>
        <strain evidence="7 8">LZD062</strain>
    </source>
</reference>
<dbReference type="Proteomes" id="UP000038011">
    <property type="component" value="Unassembled WGS sequence"/>
</dbReference>
<keyword evidence="2 6" id="KW-0812">Transmembrane</keyword>
<dbReference type="Pfam" id="PF03006">
    <property type="entry name" value="HlyIII"/>
    <property type="match status" value="1"/>
</dbReference>
<name>A0A0N0VM11_9HYPH</name>
<feature type="transmembrane region" description="Helical" evidence="6">
    <location>
        <begin position="189"/>
        <end position="210"/>
    </location>
</feature>
<dbReference type="InterPro" id="IPR004254">
    <property type="entry name" value="AdipoR/HlyIII-related"/>
</dbReference>
<keyword evidence="5" id="KW-0479">Metal-binding</keyword>
<feature type="binding site" evidence="5">
    <location>
        <position position="66"/>
    </location>
    <ligand>
        <name>Zn(2+)</name>
        <dbReference type="ChEBI" id="CHEBI:29105"/>
    </ligand>
</feature>
<feature type="transmembrane region" description="Helical" evidence="6">
    <location>
        <begin position="135"/>
        <end position="153"/>
    </location>
</feature>
<comment type="subcellular location">
    <subcellularLocation>
        <location evidence="1">Membrane</location>
        <topology evidence="1">Multi-pass membrane protein</topology>
    </subcellularLocation>
</comment>
<protein>
    <recommendedName>
        <fullName evidence="9">Hemolysin III</fullName>
    </recommendedName>
</protein>
<comment type="caution">
    <text evidence="7">The sequence shown here is derived from an EMBL/GenBank/DDBJ whole genome shotgun (WGS) entry which is preliminary data.</text>
</comment>
<feature type="binding site" evidence="5">
    <location>
        <position position="191"/>
    </location>
    <ligand>
        <name>Zn(2+)</name>
        <dbReference type="ChEBI" id="CHEBI:29105"/>
    </ligand>
</feature>
<dbReference type="PATRIC" id="fig|1514904.3.peg.2517"/>
<dbReference type="STRING" id="1514904.SU32_04020"/>
<dbReference type="PANTHER" id="PTHR20855:SF3">
    <property type="entry name" value="LD03007P"/>
    <property type="match status" value="1"/>
</dbReference>
<evidence type="ECO:0000256" key="3">
    <source>
        <dbReference type="ARBA" id="ARBA00022989"/>
    </source>
</evidence>
<feature type="transmembrane region" description="Helical" evidence="6">
    <location>
        <begin position="104"/>
        <end position="126"/>
    </location>
</feature>
<feature type="transmembrane region" description="Helical" evidence="6">
    <location>
        <begin position="159"/>
        <end position="177"/>
    </location>
</feature>
<evidence type="ECO:0000256" key="1">
    <source>
        <dbReference type="ARBA" id="ARBA00004141"/>
    </source>
</evidence>
<keyword evidence="5" id="KW-0862">Zinc</keyword>
<keyword evidence="4 6" id="KW-0472">Membrane</keyword>
<evidence type="ECO:0000256" key="4">
    <source>
        <dbReference type="ARBA" id="ARBA00023136"/>
    </source>
</evidence>
<dbReference type="GO" id="GO:0046872">
    <property type="term" value="F:metal ion binding"/>
    <property type="evidence" value="ECO:0007669"/>
    <property type="project" value="UniProtKB-KW"/>
</dbReference>
<keyword evidence="8" id="KW-1185">Reference proteome</keyword>
<evidence type="ECO:0000256" key="2">
    <source>
        <dbReference type="ARBA" id="ARBA00022692"/>
    </source>
</evidence>
<evidence type="ECO:0000256" key="5">
    <source>
        <dbReference type="PIRSR" id="PIRSR604254-1"/>
    </source>
</evidence>
<evidence type="ECO:0000313" key="8">
    <source>
        <dbReference type="Proteomes" id="UP000038011"/>
    </source>
</evidence>
<dbReference type="GO" id="GO:0016020">
    <property type="term" value="C:membrane"/>
    <property type="evidence" value="ECO:0007669"/>
    <property type="project" value="UniProtKB-SubCell"/>
</dbReference>
<feature type="transmembrane region" description="Helical" evidence="6">
    <location>
        <begin position="17"/>
        <end position="36"/>
    </location>
</feature>
<evidence type="ECO:0008006" key="9">
    <source>
        <dbReference type="Google" id="ProtNLM"/>
    </source>
</evidence>
<feature type="transmembrane region" description="Helical" evidence="6">
    <location>
        <begin position="48"/>
        <end position="68"/>
    </location>
</feature>
<evidence type="ECO:0000256" key="6">
    <source>
        <dbReference type="SAM" id="Phobius"/>
    </source>
</evidence>
<organism evidence="7 8">
    <name type="scientific">Ahrensia marina</name>
    <dbReference type="NCBI Taxonomy" id="1514904"/>
    <lineage>
        <taxon>Bacteria</taxon>
        <taxon>Pseudomonadati</taxon>
        <taxon>Pseudomonadota</taxon>
        <taxon>Alphaproteobacteria</taxon>
        <taxon>Hyphomicrobiales</taxon>
        <taxon>Ahrensiaceae</taxon>
        <taxon>Ahrensia</taxon>
    </lineage>
</organism>
<evidence type="ECO:0000313" key="7">
    <source>
        <dbReference type="EMBL" id="KPB02464.1"/>
    </source>
</evidence>
<sequence length="211" mass="23261">MSFVYPDYSFGERLADGLVHIAGITLSIAAFIFLLSQPSLDIKYLSAVQVYAACAISLFCVSAAYHMVPRPELRSLLRRFDQAAIYFKIAGTFTPMVFIVNTDFAYYLLTAIWLVATSGALIKLVAGERLDKHTIIIYLALGWSSTLLLWPLFDALAARSVWLVIVGGLLYTIGIYFNQSNTIKYSNAIWHGFVLSAATCHFVAIADGVLA</sequence>
<keyword evidence="3 6" id="KW-1133">Transmembrane helix</keyword>
<proteinExistence type="predicted"/>
<dbReference type="PANTHER" id="PTHR20855">
    <property type="entry name" value="ADIPOR/PROGESTIN RECEPTOR-RELATED"/>
    <property type="match status" value="1"/>
</dbReference>
<accession>A0A0N0VM11</accession>
<dbReference type="AlphaFoldDB" id="A0A0N0VM11"/>